<dbReference type="SUPFAM" id="SSF52047">
    <property type="entry name" value="RNI-like"/>
    <property type="match status" value="1"/>
</dbReference>
<dbReference type="AlphaFoldDB" id="A0A0G2F4H8"/>
<organism evidence="1 2">
    <name type="scientific">Phaeomoniella chlamydospora</name>
    <name type="common">Phaeoacremonium chlamydosporum</name>
    <dbReference type="NCBI Taxonomy" id="158046"/>
    <lineage>
        <taxon>Eukaryota</taxon>
        <taxon>Fungi</taxon>
        <taxon>Dikarya</taxon>
        <taxon>Ascomycota</taxon>
        <taxon>Pezizomycotina</taxon>
        <taxon>Eurotiomycetes</taxon>
        <taxon>Chaetothyriomycetidae</taxon>
        <taxon>Phaeomoniellales</taxon>
        <taxon>Phaeomoniellaceae</taxon>
        <taxon>Phaeomoniella</taxon>
    </lineage>
</organism>
<dbReference type="Gene3D" id="3.80.10.10">
    <property type="entry name" value="Ribonuclease Inhibitor"/>
    <property type="match status" value="2"/>
</dbReference>
<accession>A0A0G2F4H8</accession>
<sequence length="632" mass="70188">MKDSINIMPEVPELPDDIIHLICEQLGAQGDFASLYRCALSSPRFCDSALKTLYRLHDRTALVTGQDELELLRQRRPGNAPTTFVRQNAERDLITKKWALLWKSMIRSSLDGDNGTFRPYVAYIRSLNLRDLESLFELFEDQKYRATLEKTFFAGDLARFNVRKNSTFLKDKKTGKPLQVLDSELALNAVGEAITRKAYLLEELGGHRVTSSQLPNWVRCLPRLEAIRIWSGAALKDGAGGAIRETCPNFKALTIFAWREPDADEGFAFFLSELSANTLQHFETISPSQIAGQSFSALSEYHGSSLQSLKLAALSEPAIKSLDKLSFCTAIRTLSLEDFSGAIRLDETQNDVFLAVIRWLSSCRDLANLDFNRFTSAPAILASVLEPASALTGGTTDSIAPTSSSTPPPPPLSHLGIENYSFLHPSSSNFHSLLPNLSSTLRSLSLKADGEDAMPADLDILVNSIRCLTRLQSLYLKDISDNFTNDHIIQLACSLPNLVELWTSGAEITDAVLPALNTLRKLKVLQMYATTQFTFDGILEFIHNLQSIENDGQTDIIYHGTLEGPLDGGNKGFSLLIMNAEVGWGLNETQQAMLRSEIETRVGGRFDFTLWRGESANQGRWIGEHDLIYPLD</sequence>
<name>A0A0G2F4H8_PHACM</name>
<reference evidence="1 2" key="1">
    <citation type="submission" date="2015-05" db="EMBL/GenBank/DDBJ databases">
        <title>Distinctive expansion of gene families associated with plant cell wall degradation and secondary metabolism in the genomes of grapevine trunk pathogens.</title>
        <authorList>
            <person name="Lawrence D.P."/>
            <person name="Travadon R."/>
            <person name="Rolshausen P.E."/>
            <person name="Baumgartner K."/>
        </authorList>
    </citation>
    <scope>NUCLEOTIDE SEQUENCE [LARGE SCALE GENOMIC DNA]</scope>
    <source>
        <strain evidence="1">UCRPC4</strain>
    </source>
</reference>
<dbReference type="Proteomes" id="UP000053317">
    <property type="component" value="Unassembled WGS sequence"/>
</dbReference>
<comment type="caution">
    <text evidence="1">The sequence shown here is derived from an EMBL/GenBank/DDBJ whole genome shotgun (WGS) entry which is preliminary data.</text>
</comment>
<dbReference type="InterPro" id="IPR032675">
    <property type="entry name" value="LRR_dom_sf"/>
</dbReference>
<dbReference type="OrthoDB" id="10028886at2759"/>
<protein>
    <submittedName>
        <fullName evidence="1">Uncharacterized protein</fullName>
    </submittedName>
</protein>
<gene>
    <name evidence="1" type="ORF">UCRPC4_g00130</name>
</gene>
<evidence type="ECO:0000313" key="1">
    <source>
        <dbReference type="EMBL" id="KKY29161.1"/>
    </source>
</evidence>
<keyword evidence="2" id="KW-1185">Reference proteome</keyword>
<dbReference type="EMBL" id="LCWF01000004">
    <property type="protein sequence ID" value="KKY29161.1"/>
    <property type="molecule type" value="Genomic_DNA"/>
</dbReference>
<evidence type="ECO:0000313" key="2">
    <source>
        <dbReference type="Proteomes" id="UP000053317"/>
    </source>
</evidence>
<reference evidence="1 2" key="2">
    <citation type="submission" date="2015-05" db="EMBL/GenBank/DDBJ databases">
        <authorList>
            <person name="Morales-Cruz A."/>
            <person name="Amrine K.C."/>
            <person name="Cantu D."/>
        </authorList>
    </citation>
    <scope>NUCLEOTIDE SEQUENCE [LARGE SCALE GENOMIC DNA]</scope>
    <source>
        <strain evidence="1">UCRPC4</strain>
    </source>
</reference>
<proteinExistence type="predicted"/>